<sequence length="95" mass="10530">MNEPYILGPDPEGDFANRTRVSDAAAEIVEGLRSFLERGSETLHDLLKNCASYERGLTGGETVLAIQMALSIYQIEMIHELAGMHYEPDDGEDDE</sequence>
<gene>
    <name evidence="1" type="ORF">HNQ66_001262</name>
</gene>
<dbReference type="Proteomes" id="UP000535406">
    <property type="component" value="Unassembled WGS sequence"/>
</dbReference>
<accession>A0A7W7YTB8</accession>
<name>A0A7W7YTB8_9HYPH</name>
<dbReference type="EMBL" id="JACHIK010000003">
    <property type="protein sequence ID" value="MBB5041879.1"/>
    <property type="molecule type" value="Genomic_DNA"/>
</dbReference>
<organism evidence="1 2">
    <name type="scientific">Shinella fusca</name>
    <dbReference type="NCBI Taxonomy" id="544480"/>
    <lineage>
        <taxon>Bacteria</taxon>
        <taxon>Pseudomonadati</taxon>
        <taxon>Pseudomonadota</taxon>
        <taxon>Alphaproteobacteria</taxon>
        <taxon>Hyphomicrobiales</taxon>
        <taxon>Rhizobiaceae</taxon>
        <taxon>Shinella</taxon>
    </lineage>
</organism>
<evidence type="ECO:0000313" key="2">
    <source>
        <dbReference type="Proteomes" id="UP000535406"/>
    </source>
</evidence>
<reference evidence="1 2" key="1">
    <citation type="submission" date="2020-08" db="EMBL/GenBank/DDBJ databases">
        <title>Genomic Encyclopedia of Type Strains, Phase IV (KMG-IV): sequencing the most valuable type-strain genomes for metagenomic binning, comparative biology and taxonomic classification.</title>
        <authorList>
            <person name="Goeker M."/>
        </authorList>
    </citation>
    <scope>NUCLEOTIDE SEQUENCE [LARGE SCALE GENOMIC DNA]</scope>
    <source>
        <strain evidence="1 2">DSM 21319</strain>
    </source>
</reference>
<keyword evidence="2" id="KW-1185">Reference proteome</keyword>
<protein>
    <submittedName>
        <fullName evidence="1">Uncharacterized protein</fullName>
    </submittedName>
</protein>
<evidence type="ECO:0000313" key="1">
    <source>
        <dbReference type="EMBL" id="MBB5041879.1"/>
    </source>
</evidence>
<dbReference type="AlphaFoldDB" id="A0A7W7YTB8"/>
<comment type="caution">
    <text evidence="1">The sequence shown here is derived from an EMBL/GenBank/DDBJ whole genome shotgun (WGS) entry which is preliminary data.</text>
</comment>
<proteinExistence type="predicted"/>
<dbReference type="RefSeq" id="WP_184141960.1">
    <property type="nucleotide sequence ID" value="NZ_JACHIK010000003.1"/>
</dbReference>